<evidence type="ECO:0000313" key="2">
    <source>
        <dbReference type="EMBL" id="QYZ69699.1"/>
    </source>
</evidence>
<dbReference type="Proteomes" id="UP000826300">
    <property type="component" value="Chromosome"/>
</dbReference>
<gene>
    <name evidence="2" type="ORF">JO391_18695</name>
</gene>
<dbReference type="AlphaFoldDB" id="A0A8G0ZX75"/>
<dbReference type="KEGG" id="nsm:JO391_18695"/>
<dbReference type="InterPro" id="IPR005325">
    <property type="entry name" value="DUF308_memb"/>
</dbReference>
<dbReference type="PANTHER" id="PTHR34989:SF1">
    <property type="entry name" value="PROTEIN HDED"/>
    <property type="match status" value="1"/>
</dbReference>
<dbReference type="EMBL" id="CP069370">
    <property type="protein sequence ID" value="QYZ69699.1"/>
    <property type="molecule type" value="Genomic_DNA"/>
</dbReference>
<keyword evidence="1" id="KW-0812">Transmembrane</keyword>
<proteinExistence type="predicted"/>
<sequence length="170" mass="18081">MSRLLFIIAGALSVLAGLYALFNPFPATLVATVLAGWVFLIYAVLQVVAAFQAEGWGGRIWSILIGILAFIVGIEVLVNPLESVVTLTLMVAILFVASGVAKSIVSFQLKGGPLFWPVLISGVASLVLGLLILRHFPESSTWLLGFLLGVELLSNGIATLAFAWATRDRA</sequence>
<evidence type="ECO:0000313" key="3">
    <source>
        <dbReference type="Proteomes" id="UP000826300"/>
    </source>
</evidence>
<reference evidence="2" key="1">
    <citation type="submission" date="2021-02" db="EMBL/GenBank/DDBJ databases">
        <title>Rhodobacter shimadae sp. nov., an aerobic anoxygenic phototrophic bacterium isolated from a hot spring.</title>
        <authorList>
            <person name="Muramatsu S."/>
            <person name="Haruta S."/>
            <person name="Hirose S."/>
            <person name="Hanada S."/>
        </authorList>
    </citation>
    <scope>NUCLEOTIDE SEQUENCE</scope>
    <source>
        <strain evidence="2">N10</strain>
    </source>
</reference>
<keyword evidence="3" id="KW-1185">Reference proteome</keyword>
<dbReference type="PANTHER" id="PTHR34989">
    <property type="entry name" value="PROTEIN HDED"/>
    <property type="match status" value="1"/>
</dbReference>
<evidence type="ECO:0000256" key="1">
    <source>
        <dbReference type="SAM" id="Phobius"/>
    </source>
</evidence>
<name>A0A8G0ZX75_9RHOB</name>
<keyword evidence="1" id="KW-1133">Transmembrane helix</keyword>
<protein>
    <submittedName>
        <fullName evidence="2">DUF308 domain-containing protein</fullName>
    </submittedName>
</protein>
<feature type="transmembrane region" description="Helical" evidence="1">
    <location>
        <begin position="30"/>
        <end position="53"/>
    </location>
</feature>
<accession>A0A8G0ZX75</accession>
<keyword evidence="1" id="KW-0472">Membrane</keyword>
<dbReference type="Pfam" id="PF03729">
    <property type="entry name" value="DUF308"/>
    <property type="match status" value="1"/>
</dbReference>
<feature type="transmembrane region" description="Helical" evidence="1">
    <location>
        <begin position="142"/>
        <end position="165"/>
    </location>
</feature>
<organism evidence="2 3">
    <name type="scientific">Neotabrizicola shimadae</name>
    <dbReference type="NCBI Taxonomy" id="2807096"/>
    <lineage>
        <taxon>Bacteria</taxon>
        <taxon>Pseudomonadati</taxon>
        <taxon>Pseudomonadota</taxon>
        <taxon>Alphaproteobacteria</taxon>
        <taxon>Rhodobacterales</taxon>
        <taxon>Paracoccaceae</taxon>
        <taxon>Neotabrizicola</taxon>
    </lineage>
</organism>
<dbReference type="InterPro" id="IPR052712">
    <property type="entry name" value="Acid_resist_chaperone_HdeD"/>
</dbReference>
<dbReference type="GO" id="GO:0005886">
    <property type="term" value="C:plasma membrane"/>
    <property type="evidence" value="ECO:0007669"/>
    <property type="project" value="TreeGrafter"/>
</dbReference>
<feature type="transmembrane region" description="Helical" evidence="1">
    <location>
        <begin position="60"/>
        <end position="78"/>
    </location>
</feature>
<dbReference type="RefSeq" id="WP_220661917.1">
    <property type="nucleotide sequence ID" value="NZ_CP069370.1"/>
</dbReference>
<feature type="transmembrane region" description="Helical" evidence="1">
    <location>
        <begin position="84"/>
        <end position="105"/>
    </location>
</feature>
<feature type="transmembrane region" description="Helical" evidence="1">
    <location>
        <begin position="114"/>
        <end position="136"/>
    </location>
</feature>